<dbReference type="OMA" id="HMENCAR"/>
<dbReference type="InterPro" id="IPR001304">
    <property type="entry name" value="C-type_lectin-like"/>
</dbReference>
<feature type="domain" description="C-type lectin" evidence="3">
    <location>
        <begin position="33"/>
        <end position="154"/>
    </location>
</feature>
<feature type="chain" id="PRO_5036733299" description="C-type lectin domain-containing protein" evidence="2">
    <location>
        <begin position="19"/>
        <end position="159"/>
    </location>
</feature>
<dbReference type="InterPro" id="IPR018378">
    <property type="entry name" value="C-type_lectin_CS"/>
</dbReference>
<dbReference type="PANTHER" id="PTHR22803">
    <property type="entry name" value="MANNOSE, PHOSPHOLIPASE, LECTIN RECEPTOR RELATED"/>
    <property type="match status" value="1"/>
</dbReference>
<dbReference type="PRINTS" id="PR01504">
    <property type="entry name" value="PNCREATITSAP"/>
</dbReference>
<accession>A0A914ANJ1</accession>
<dbReference type="InterPro" id="IPR016186">
    <property type="entry name" value="C-type_lectin-like/link_sf"/>
</dbReference>
<keyword evidence="2" id="KW-0732">Signal</keyword>
<evidence type="ECO:0000313" key="5">
    <source>
        <dbReference type="Proteomes" id="UP000887568"/>
    </source>
</evidence>
<evidence type="ECO:0000259" key="3">
    <source>
        <dbReference type="PROSITE" id="PS50041"/>
    </source>
</evidence>
<dbReference type="InterPro" id="IPR050111">
    <property type="entry name" value="C-type_lectin/snaclec_domain"/>
</dbReference>
<sequence length="159" mass="17353">MAVIRVVCFVLFVGLAAACQPRCPKCPPMWTFYNGNCYRLFGAGKPYAEAEKHCQEFSQVGQGHVASVASAEENNLLFAMFTSASGRNNGLWIGFTDDAEEGNFVWADGSAVSYTDWNTGEPNNASGNEHCTLLRTVGNWNDGNCNRALAYVCKMTTTK</sequence>
<dbReference type="InterPro" id="IPR016187">
    <property type="entry name" value="CTDL_fold"/>
</dbReference>
<dbReference type="Pfam" id="PF00059">
    <property type="entry name" value="Lectin_C"/>
    <property type="match status" value="1"/>
</dbReference>
<organism evidence="4 5">
    <name type="scientific">Patiria miniata</name>
    <name type="common">Bat star</name>
    <name type="synonym">Asterina miniata</name>
    <dbReference type="NCBI Taxonomy" id="46514"/>
    <lineage>
        <taxon>Eukaryota</taxon>
        <taxon>Metazoa</taxon>
        <taxon>Echinodermata</taxon>
        <taxon>Eleutherozoa</taxon>
        <taxon>Asterozoa</taxon>
        <taxon>Asteroidea</taxon>
        <taxon>Valvatacea</taxon>
        <taxon>Valvatida</taxon>
        <taxon>Asterinidae</taxon>
        <taxon>Patiria</taxon>
    </lineage>
</organism>
<dbReference type="GeneID" id="119735521"/>
<dbReference type="PROSITE" id="PS00615">
    <property type="entry name" value="C_TYPE_LECTIN_1"/>
    <property type="match status" value="1"/>
</dbReference>
<proteinExistence type="predicted"/>
<dbReference type="PROSITE" id="PS51257">
    <property type="entry name" value="PROKAR_LIPOPROTEIN"/>
    <property type="match status" value="1"/>
</dbReference>
<dbReference type="EnsemblMetazoa" id="XM_038209250.1">
    <property type="protein sequence ID" value="XP_038065178.1"/>
    <property type="gene ID" value="LOC119735521"/>
</dbReference>
<name>A0A914ANJ1_PATMI</name>
<dbReference type="RefSeq" id="XP_038065178.1">
    <property type="nucleotide sequence ID" value="XM_038209250.1"/>
</dbReference>
<dbReference type="SUPFAM" id="SSF56436">
    <property type="entry name" value="C-type lectin-like"/>
    <property type="match status" value="1"/>
</dbReference>
<dbReference type="OrthoDB" id="441660at2759"/>
<evidence type="ECO:0000256" key="1">
    <source>
        <dbReference type="ARBA" id="ARBA00023157"/>
    </source>
</evidence>
<dbReference type="PROSITE" id="PS50041">
    <property type="entry name" value="C_TYPE_LECTIN_2"/>
    <property type="match status" value="1"/>
</dbReference>
<dbReference type="Proteomes" id="UP000887568">
    <property type="component" value="Unplaced"/>
</dbReference>
<reference evidence="4" key="1">
    <citation type="submission" date="2022-11" db="UniProtKB">
        <authorList>
            <consortium name="EnsemblMetazoa"/>
        </authorList>
    </citation>
    <scope>IDENTIFICATION</scope>
</reference>
<keyword evidence="1" id="KW-1015">Disulfide bond</keyword>
<dbReference type="Gene3D" id="3.10.100.10">
    <property type="entry name" value="Mannose-Binding Protein A, subunit A"/>
    <property type="match status" value="1"/>
</dbReference>
<evidence type="ECO:0000313" key="4">
    <source>
        <dbReference type="EnsemblMetazoa" id="XP_038065178.1"/>
    </source>
</evidence>
<keyword evidence="5" id="KW-1185">Reference proteome</keyword>
<dbReference type="SMART" id="SM00034">
    <property type="entry name" value="CLECT"/>
    <property type="match status" value="1"/>
</dbReference>
<dbReference type="AlphaFoldDB" id="A0A914ANJ1"/>
<protein>
    <recommendedName>
        <fullName evidence="3">C-type lectin domain-containing protein</fullName>
    </recommendedName>
</protein>
<feature type="signal peptide" evidence="2">
    <location>
        <begin position="1"/>
        <end position="18"/>
    </location>
</feature>
<evidence type="ECO:0000256" key="2">
    <source>
        <dbReference type="SAM" id="SignalP"/>
    </source>
</evidence>